<protein>
    <recommendedName>
        <fullName evidence="6">EamA family transporter</fullName>
    </recommendedName>
</protein>
<sequence>MPSLLWYPLLYALSALTGHWFLRDASDTLLAYIRCFAASAVVASLAIEVFPRVFCEDNYWSGLAAMLGLIMALFLYFMSGA</sequence>
<feature type="transmembrane region" description="Helical" evidence="1">
    <location>
        <begin position="6"/>
        <end position="22"/>
    </location>
</feature>
<keyword evidence="4" id="KW-1185">Reference proteome</keyword>
<dbReference type="AlphaFoldDB" id="A0A6P1TAG4"/>
<dbReference type="OrthoDB" id="1145132at2"/>
<evidence type="ECO:0000256" key="1">
    <source>
        <dbReference type="SAM" id="Phobius"/>
    </source>
</evidence>
<feature type="transmembrane region" description="Helical" evidence="1">
    <location>
        <begin position="59"/>
        <end position="78"/>
    </location>
</feature>
<gene>
    <name evidence="3" type="ORF">GTQ55_12760</name>
    <name evidence="2" type="ORF">HNQ53_002318</name>
</gene>
<keyword evidence="1" id="KW-0472">Membrane</keyword>
<name>A0A6P1TAG4_9GAMM</name>
<reference evidence="2 5" key="2">
    <citation type="submission" date="2020-08" db="EMBL/GenBank/DDBJ databases">
        <title>Genomic Encyclopedia of Type Strains, Phase IV (KMG-IV): sequencing the most valuable type-strain genomes for metagenomic binning, comparative biology and taxonomic classification.</title>
        <authorList>
            <person name="Goeker M."/>
        </authorList>
    </citation>
    <scope>NUCLEOTIDE SEQUENCE [LARGE SCALE GENOMIC DNA]</scope>
    <source>
        <strain evidence="2 5">DSM 11525</strain>
    </source>
</reference>
<keyword evidence="1" id="KW-0812">Transmembrane</keyword>
<dbReference type="RefSeq" id="WP_161859082.1">
    <property type="nucleotide sequence ID" value="NZ_CP047491.1"/>
</dbReference>
<dbReference type="EMBL" id="JACHHR010000003">
    <property type="protein sequence ID" value="MBB5212093.1"/>
    <property type="molecule type" value="Genomic_DNA"/>
</dbReference>
<accession>A0A6P1TAG4</accession>
<reference evidence="3 4" key="1">
    <citation type="submission" date="2020-01" db="EMBL/GenBank/DDBJ databases">
        <title>The possibility of degradation of plastic by Microbulbifer hydrolyticus IRE-31.</title>
        <authorList>
            <person name="Liu L."/>
        </authorList>
    </citation>
    <scope>NUCLEOTIDE SEQUENCE [LARGE SCALE GENOMIC DNA]</scope>
    <source>
        <strain evidence="3 4">IRE-31</strain>
    </source>
</reference>
<evidence type="ECO:0000313" key="5">
    <source>
        <dbReference type="Proteomes" id="UP000563601"/>
    </source>
</evidence>
<evidence type="ECO:0000313" key="2">
    <source>
        <dbReference type="EMBL" id="MBB5212093.1"/>
    </source>
</evidence>
<evidence type="ECO:0000313" key="3">
    <source>
        <dbReference type="EMBL" id="QHQ39768.1"/>
    </source>
</evidence>
<evidence type="ECO:0008006" key="6">
    <source>
        <dbReference type="Google" id="ProtNLM"/>
    </source>
</evidence>
<dbReference type="Proteomes" id="UP000464675">
    <property type="component" value="Chromosome"/>
</dbReference>
<organism evidence="2 5">
    <name type="scientific">Microbulbifer hydrolyticus</name>
    <dbReference type="NCBI Taxonomy" id="48074"/>
    <lineage>
        <taxon>Bacteria</taxon>
        <taxon>Pseudomonadati</taxon>
        <taxon>Pseudomonadota</taxon>
        <taxon>Gammaproteobacteria</taxon>
        <taxon>Cellvibrionales</taxon>
        <taxon>Microbulbiferaceae</taxon>
        <taxon>Microbulbifer</taxon>
    </lineage>
</organism>
<dbReference type="Proteomes" id="UP000563601">
    <property type="component" value="Unassembled WGS sequence"/>
</dbReference>
<proteinExistence type="predicted"/>
<evidence type="ECO:0000313" key="4">
    <source>
        <dbReference type="Proteomes" id="UP000464675"/>
    </source>
</evidence>
<feature type="transmembrane region" description="Helical" evidence="1">
    <location>
        <begin position="29"/>
        <end position="47"/>
    </location>
</feature>
<dbReference type="EMBL" id="CP047491">
    <property type="protein sequence ID" value="QHQ39768.1"/>
    <property type="molecule type" value="Genomic_DNA"/>
</dbReference>
<keyword evidence="1" id="KW-1133">Transmembrane helix</keyword>